<dbReference type="InterPro" id="IPR013099">
    <property type="entry name" value="K_chnl_dom"/>
</dbReference>
<dbReference type="SUPFAM" id="SSF81324">
    <property type="entry name" value="Voltage-gated potassium channels"/>
    <property type="match status" value="1"/>
</dbReference>
<reference evidence="3 4" key="1">
    <citation type="submission" date="2024-03" db="EMBL/GenBank/DDBJ databases">
        <title>Natural products discovery in diverse microorganisms through a two-stage MS feature dereplication strategy.</title>
        <authorList>
            <person name="Zhang R."/>
        </authorList>
    </citation>
    <scope>NUCLEOTIDE SEQUENCE [LARGE SCALE GENOMIC DNA]</scope>
    <source>
        <strain evidence="3 4">18930</strain>
    </source>
</reference>
<evidence type="ECO:0000256" key="1">
    <source>
        <dbReference type="SAM" id="Phobius"/>
    </source>
</evidence>
<dbReference type="Pfam" id="PF07885">
    <property type="entry name" value="Ion_trans_2"/>
    <property type="match status" value="1"/>
</dbReference>
<feature type="domain" description="Potassium channel" evidence="2">
    <location>
        <begin position="94"/>
        <end position="161"/>
    </location>
</feature>
<dbReference type="Gene3D" id="1.10.287.70">
    <property type="match status" value="1"/>
</dbReference>
<keyword evidence="3" id="KW-0813">Transport</keyword>
<evidence type="ECO:0000313" key="3">
    <source>
        <dbReference type="EMBL" id="WXG71442.1"/>
    </source>
</evidence>
<sequence>MATDGSYAKLDDKARRALLIRALVRPIATTVVLTALYFVAPMTGVEDLGSVVFLVSVLSVVVVVCAWQLVKVVRADYPAVQAVEALAAVLPVYLIGFSSAYYLIAASSAQNFNEPISRMGSLYFTLSVFSTVGFGDITASSDFARAVVSVQMVGNLVIIAFGGRLLLAAVRRGQARKQTGGAH</sequence>
<gene>
    <name evidence="3" type="ORF">WDS16_13700</name>
</gene>
<keyword evidence="1" id="KW-1133">Transmembrane helix</keyword>
<protein>
    <submittedName>
        <fullName evidence="3">Potassium channel family protein</fullName>
    </submittedName>
</protein>
<dbReference type="EMBL" id="CP147846">
    <property type="protein sequence ID" value="WXG71442.1"/>
    <property type="molecule type" value="Genomic_DNA"/>
</dbReference>
<dbReference type="GO" id="GO:0034220">
    <property type="term" value="P:monoatomic ion transmembrane transport"/>
    <property type="evidence" value="ECO:0007669"/>
    <property type="project" value="UniProtKB-KW"/>
</dbReference>
<keyword evidence="3" id="KW-0406">Ion transport</keyword>
<accession>A0ABZ2PRE1</accession>
<feature type="transmembrane region" description="Helical" evidence="1">
    <location>
        <begin position="146"/>
        <end position="167"/>
    </location>
</feature>
<keyword evidence="3" id="KW-0407">Ion channel</keyword>
<proteinExistence type="predicted"/>
<evidence type="ECO:0000313" key="4">
    <source>
        <dbReference type="Proteomes" id="UP001432000"/>
    </source>
</evidence>
<dbReference type="Proteomes" id="UP001432000">
    <property type="component" value="Chromosome"/>
</dbReference>
<keyword evidence="1" id="KW-0812">Transmembrane</keyword>
<keyword evidence="4" id="KW-1185">Reference proteome</keyword>
<evidence type="ECO:0000259" key="2">
    <source>
        <dbReference type="Pfam" id="PF07885"/>
    </source>
</evidence>
<dbReference type="RefSeq" id="WP_338893170.1">
    <property type="nucleotide sequence ID" value="NZ_CP147846.1"/>
</dbReference>
<feature type="transmembrane region" description="Helical" evidence="1">
    <location>
        <begin position="18"/>
        <end position="39"/>
    </location>
</feature>
<organism evidence="3 4">
    <name type="scientific">Rhodococcus sovatensis</name>
    <dbReference type="NCBI Taxonomy" id="1805840"/>
    <lineage>
        <taxon>Bacteria</taxon>
        <taxon>Bacillati</taxon>
        <taxon>Actinomycetota</taxon>
        <taxon>Actinomycetes</taxon>
        <taxon>Mycobacteriales</taxon>
        <taxon>Nocardiaceae</taxon>
        <taxon>Rhodococcus</taxon>
    </lineage>
</organism>
<name>A0ABZ2PRE1_9NOCA</name>
<feature type="transmembrane region" description="Helical" evidence="1">
    <location>
        <begin position="82"/>
        <end position="104"/>
    </location>
</feature>
<feature type="transmembrane region" description="Helical" evidence="1">
    <location>
        <begin position="51"/>
        <end position="70"/>
    </location>
</feature>
<keyword evidence="1" id="KW-0472">Membrane</keyword>